<accession>A0AAU9JDN8</accession>
<protein>
    <recommendedName>
        <fullName evidence="4">Centrosomal protein of 44 kDa</fullName>
    </recommendedName>
</protein>
<proteinExistence type="predicted"/>
<feature type="domain" description="Centrosomal CEP44" evidence="9">
    <location>
        <begin position="6"/>
        <end position="128"/>
    </location>
</feature>
<evidence type="ECO:0000256" key="1">
    <source>
        <dbReference type="ARBA" id="ARBA00004114"/>
    </source>
</evidence>
<evidence type="ECO:0000256" key="2">
    <source>
        <dbReference type="ARBA" id="ARBA00004214"/>
    </source>
</evidence>
<dbReference type="InterPro" id="IPR033603">
    <property type="entry name" value="CEP44"/>
</dbReference>
<dbReference type="GO" id="GO:0000922">
    <property type="term" value="C:spindle pole"/>
    <property type="evidence" value="ECO:0007669"/>
    <property type="project" value="UniProtKB-SubCell"/>
</dbReference>
<dbReference type="EMBL" id="CAJZBQ010000029">
    <property type="protein sequence ID" value="CAG9321693.1"/>
    <property type="molecule type" value="Genomic_DNA"/>
</dbReference>
<dbReference type="PANTHER" id="PTHR31477:SF1">
    <property type="entry name" value="CENTROSOMAL PROTEIN OF 44 KDA"/>
    <property type="match status" value="1"/>
</dbReference>
<keyword evidence="7" id="KW-0206">Cytoskeleton</keyword>
<keyword evidence="11" id="KW-1185">Reference proteome</keyword>
<dbReference type="AlphaFoldDB" id="A0AAU9JDN8"/>
<evidence type="ECO:0000256" key="8">
    <source>
        <dbReference type="ARBA" id="ARBA00046235"/>
    </source>
</evidence>
<evidence type="ECO:0000313" key="11">
    <source>
        <dbReference type="Proteomes" id="UP001162131"/>
    </source>
</evidence>
<dbReference type="Pfam" id="PF15007">
    <property type="entry name" value="CEP44"/>
    <property type="match status" value="1"/>
</dbReference>
<comment type="subcellular location">
    <subcellularLocation>
        <location evidence="1">Cytoplasm</location>
        <location evidence="1">Cytoskeleton</location>
        <location evidence="1">Microtubule organizing center</location>
        <location evidence="1">Centrosome</location>
        <location evidence="1">Centriole</location>
    </subcellularLocation>
    <subcellularLocation>
        <location evidence="3">Cytoplasm</location>
        <location evidence="3">Cytoskeleton</location>
        <location evidence="3">Spindle pole</location>
    </subcellularLocation>
    <subcellularLocation>
        <location evidence="2">Midbody</location>
    </subcellularLocation>
</comment>
<evidence type="ECO:0000313" key="10">
    <source>
        <dbReference type="EMBL" id="CAG9321693.1"/>
    </source>
</evidence>
<dbReference type="GO" id="GO:0005814">
    <property type="term" value="C:centriole"/>
    <property type="evidence" value="ECO:0007669"/>
    <property type="project" value="UniProtKB-SubCell"/>
</dbReference>
<name>A0AAU9JDN8_9CILI</name>
<dbReference type="Proteomes" id="UP001162131">
    <property type="component" value="Unassembled WGS sequence"/>
</dbReference>
<sequence length="297" mass="34622">MAIGNLHNNRERLKAELSKIKYRSPIDTRELPEGHPAAIFPVIHFLFLEYSDLVSNYISDMGYDLATKNDAGFLESIYKLLRNKFNYVPILRVDQFLSLNYAERKILIVLDIVKLVKQKHKELLRFQQRPRRVGSMTSQESEELQQKLAEKQAIEIPSENLNFQEEIIVEEKVEEDAMQTMKRSETESQLNLASESPYHNEIEDSSIMIRTAIEFINALTMRISKIESKVEIFIEETDAKIHLIHGKIKSLEQRRKSNLVQKAVKRYEDHIQPPSSQGLLGRLGLSQEFFDKPRTFF</sequence>
<comment type="function">
    <text evidence="8">Centriole-enriched microtubule-binding protein involved in centriole biogenesis. In collaboration with CEP295 and POC1B, is required for the centriole-to-centrosome conversion by ensuring the formation of bona fide centriole wall. Functions as a linker component that maintains centrosome cohesion. Associates with CROCC and regulates its stability and localization to the centrosome.</text>
</comment>
<comment type="caution">
    <text evidence="10">The sequence shown here is derived from an EMBL/GenBank/DDBJ whole genome shotgun (WGS) entry which is preliminary data.</text>
</comment>
<evidence type="ECO:0000256" key="7">
    <source>
        <dbReference type="ARBA" id="ARBA00023212"/>
    </source>
</evidence>
<gene>
    <name evidence="10" type="ORF">BSTOLATCC_MIC29607</name>
</gene>
<dbReference type="InterPro" id="IPR029157">
    <property type="entry name" value="CEP44_CC"/>
</dbReference>
<dbReference type="PANTHER" id="PTHR31477">
    <property type="entry name" value="CENTROSOMAL PROTEIN OF 44 KDA"/>
    <property type="match status" value="1"/>
</dbReference>
<keyword evidence="6" id="KW-0175">Coiled coil</keyword>
<organism evidence="10 11">
    <name type="scientific">Blepharisma stoltei</name>
    <dbReference type="NCBI Taxonomy" id="1481888"/>
    <lineage>
        <taxon>Eukaryota</taxon>
        <taxon>Sar</taxon>
        <taxon>Alveolata</taxon>
        <taxon>Ciliophora</taxon>
        <taxon>Postciliodesmatophora</taxon>
        <taxon>Heterotrichea</taxon>
        <taxon>Heterotrichida</taxon>
        <taxon>Blepharismidae</taxon>
        <taxon>Blepharisma</taxon>
    </lineage>
</organism>
<keyword evidence="5" id="KW-0963">Cytoplasm</keyword>
<evidence type="ECO:0000256" key="4">
    <source>
        <dbReference type="ARBA" id="ARBA00014053"/>
    </source>
</evidence>
<reference evidence="10" key="1">
    <citation type="submission" date="2021-09" db="EMBL/GenBank/DDBJ databases">
        <authorList>
            <consortium name="AG Swart"/>
            <person name="Singh M."/>
            <person name="Singh A."/>
            <person name="Seah K."/>
            <person name="Emmerich C."/>
        </authorList>
    </citation>
    <scope>NUCLEOTIDE SEQUENCE</scope>
    <source>
        <strain evidence="10">ATCC30299</strain>
    </source>
</reference>
<evidence type="ECO:0000256" key="3">
    <source>
        <dbReference type="ARBA" id="ARBA00004647"/>
    </source>
</evidence>
<evidence type="ECO:0000256" key="6">
    <source>
        <dbReference type="ARBA" id="ARBA00023054"/>
    </source>
</evidence>
<evidence type="ECO:0000256" key="5">
    <source>
        <dbReference type="ARBA" id="ARBA00022490"/>
    </source>
</evidence>
<evidence type="ECO:0000259" key="9">
    <source>
        <dbReference type="Pfam" id="PF15007"/>
    </source>
</evidence>
<dbReference type="GO" id="GO:0030496">
    <property type="term" value="C:midbody"/>
    <property type="evidence" value="ECO:0007669"/>
    <property type="project" value="UniProtKB-SubCell"/>
</dbReference>